<evidence type="ECO:0000256" key="1">
    <source>
        <dbReference type="ARBA" id="ARBA00022553"/>
    </source>
</evidence>
<evidence type="ECO:0000259" key="6">
    <source>
        <dbReference type="PROSITE" id="PS50043"/>
    </source>
</evidence>
<comment type="caution">
    <text evidence="8">The sequence shown here is derived from an EMBL/GenBank/DDBJ whole genome shotgun (WGS) entry which is preliminary data.</text>
</comment>
<name>A0A243RF53_9ACTN</name>
<dbReference type="PROSITE" id="PS50043">
    <property type="entry name" value="HTH_LUXR_2"/>
    <property type="match status" value="1"/>
</dbReference>
<feature type="domain" description="Response regulatory" evidence="7">
    <location>
        <begin position="10"/>
        <end position="126"/>
    </location>
</feature>
<keyword evidence="9" id="KW-1185">Reference proteome</keyword>
<keyword evidence="2" id="KW-0805">Transcription regulation</keyword>
<dbReference type="CDD" id="cd06170">
    <property type="entry name" value="LuxR_C_like"/>
    <property type="match status" value="1"/>
</dbReference>
<reference evidence="8 9" key="1">
    <citation type="submission" date="2017-05" db="EMBL/GenBank/DDBJ databases">
        <title>Biotechnological potential of actinobacteria isolated from South African environments.</title>
        <authorList>
            <person name="Le Roes-Hill M."/>
            <person name="Prins A."/>
            <person name="Durrell K.A."/>
        </authorList>
    </citation>
    <scope>NUCLEOTIDE SEQUENCE [LARGE SCALE GENOMIC DNA]</scope>
    <source>
        <strain evidence="8">M26</strain>
    </source>
</reference>
<accession>A0A243RF53</accession>
<dbReference type="PRINTS" id="PR00038">
    <property type="entry name" value="HTHLUXR"/>
</dbReference>
<dbReference type="InterPro" id="IPR011006">
    <property type="entry name" value="CheY-like_superfamily"/>
</dbReference>
<dbReference type="PANTHER" id="PTHR43214">
    <property type="entry name" value="TWO-COMPONENT RESPONSE REGULATOR"/>
    <property type="match status" value="1"/>
</dbReference>
<dbReference type="Gene3D" id="3.40.50.2300">
    <property type="match status" value="1"/>
</dbReference>
<proteinExistence type="predicted"/>
<evidence type="ECO:0000259" key="7">
    <source>
        <dbReference type="PROSITE" id="PS50110"/>
    </source>
</evidence>
<evidence type="ECO:0000313" key="9">
    <source>
        <dbReference type="Proteomes" id="UP000194761"/>
    </source>
</evidence>
<dbReference type="GO" id="GO:0006355">
    <property type="term" value="P:regulation of DNA-templated transcription"/>
    <property type="evidence" value="ECO:0007669"/>
    <property type="project" value="InterPro"/>
</dbReference>
<keyword evidence="4" id="KW-0804">Transcription</keyword>
<dbReference type="InterPro" id="IPR039420">
    <property type="entry name" value="WalR-like"/>
</dbReference>
<evidence type="ECO:0000313" key="8">
    <source>
        <dbReference type="EMBL" id="OUC93300.1"/>
    </source>
</evidence>
<evidence type="ECO:0000256" key="2">
    <source>
        <dbReference type="ARBA" id="ARBA00023015"/>
    </source>
</evidence>
<dbReference type="GO" id="GO:0003677">
    <property type="term" value="F:DNA binding"/>
    <property type="evidence" value="ECO:0007669"/>
    <property type="project" value="UniProtKB-KW"/>
</dbReference>
<dbReference type="InterPro" id="IPR000792">
    <property type="entry name" value="Tscrpt_reg_LuxR_C"/>
</dbReference>
<evidence type="ECO:0000256" key="5">
    <source>
        <dbReference type="PROSITE-ProRule" id="PRU00169"/>
    </source>
</evidence>
<dbReference type="InterPro" id="IPR016032">
    <property type="entry name" value="Sig_transdc_resp-reg_C-effctor"/>
</dbReference>
<gene>
    <name evidence="8" type="ORF">CA984_26750</name>
</gene>
<dbReference type="Pfam" id="PF00196">
    <property type="entry name" value="GerE"/>
    <property type="match status" value="1"/>
</dbReference>
<keyword evidence="3 8" id="KW-0238">DNA-binding</keyword>
<feature type="domain" description="HTH luxR-type" evidence="6">
    <location>
        <begin position="156"/>
        <end position="221"/>
    </location>
</feature>
<dbReference type="EMBL" id="NGFP01000141">
    <property type="protein sequence ID" value="OUC93300.1"/>
    <property type="molecule type" value="Genomic_DNA"/>
</dbReference>
<dbReference type="InterPro" id="IPR058245">
    <property type="entry name" value="NreC/VraR/RcsB-like_REC"/>
</dbReference>
<evidence type="ECO:0000256" key="3">
    <source>
        <dbReference type="ARBA" id="ARBA00023125"/>
    </source>
</evidence>
<dbReference type="PANTHER" id="PTHR43214:SF24">
    <property type="entry name" value="TRANSCRIPTIONAL REGULATORY PROTEIN NARL-RELATED"/>
    <property type="match status" value="1"/>
</dbReference>
<dbReference type="SUPFAM" id="SSF46894">
    <property type="entry name" value="C-terminal effector domain of the bipartite response regulators"/>
    <property type="match status" value="1"/>
</dbReference>
<keyword evidence="1 5" id="KW-0597">Phosphoprotein</keyword>
<dbReference type="SUPFAM" id="SSF52172">
    <property type="entry name" value="CheY-like"/>
    <property type="match status" value="1"/>
</dbReference>
<dbReference type="SMART" id="SM00448">
    <property type="entry name" value="REC"/>
    <property type="match status" value="1"/>
</dbReference>
<dbReference type="CDD" id="cd17535">
    <property type="entry name" value="REC_NarL-like"/>
    <property type="match status" value="1"/>
</dbReference>
<dbReference type="PROSITE" id="PS50110">
    <property type="entry name" value="RESPONSE_REGULATORY"/>
    <property type="match status" value="1"/>
</dbReference>
<dbReference type="SMART" id="SM00421">
    <property type="entry name" value="HTH_LUXR"/>
    <property type="match status" value="1"/>
</dbReference>
<dbReference type="RefSeq" id="WP_086576316.1">
    <property type="nucleotide sequence ID" value="NZ_NGFP01000141.1"/>
</dbReference>
<feature type="modified residue" description="4-aspartylphosphate" evidence="5">
    <location>
        <position position="61"/>
    </location>
</feature>
<sequence length="227" mass="24096">MTASEPWTVGVLIVDDDPLVRAGLVMMLGGAPDIRVVAQAGDGAQVLPLVDRYAPDVVLMDIRMPVMDGLAATEVLRARPGAPEVIVLTTFDADDHVLRALRAGAAGFLLKDTPPDEIVTAVRQVAQGYPVLSPAVTRRLIARVADSGHDLRRTRAGDRLALLNGREREVAVALGQGRSNAEIGAVLHLSVPTVKTHVSGILTKLGLNNRVQIALLVHDAGLLDEQE</sequence>
<dbReference type="Pfam" id="PF00072">
    <property type="entry name" value="Response_reg"/>
    <property type="match status" value="1"/>
</dbReference>
<organism evidence="8 9">
    <name type="scientific">Streptosporangium minutum</name>
    <dbReference type="NCBI Taxonomy" id="569862"/>
    <lineage>
        <taxon>Bacteria</taxon>
        <taxon>Bacillati</taxon>
        <taxon>Actinomycetota</taxon>
        <taxon>Actinomycetes</taxon>
        <taxon>Streptosporangiales</taxon>
        <taxon>Streptosporangiaceae</taxon>
        <taxon>Streptosporangium</taxon>
    </lineage>
</organism>
<dbReference type="GO" id="GO:0000160">
    <property type="term" value="P:phosphorelay signal transduction system"/>
    <property type="evidence" value="ECO:0007669"/>
    <property type="project" value="InterPro"/>
</dbReference>
<dbReference type="InterPro" id="IPR001789">
    <property type="entry name" value="Sig_transdc_resp-reg_receiver"/>
</dbReference>
<protein>
    <submittedName>
        <fullName evidence="8">DNA-binding response regulator</fullName>
    </submittedName>
</protein>
<evidence type="ECO:0000256" key="4">
    <source>
        <dbReference type="ARBA" id="ARBA00023163"/>
    </source>
</evidence>
<dbReference type="Proteomes" id="UP000194761">
    <property type="component" value="Unassembled WGS sequence"/>
</dbReference>
<dbReference type="AlphaFoldDB" id="A0A243RF53"/>